<reference evidence="2 3" key="1">
    <citation type="submission" date="2015-12" db="EMBL/GenBank/DDBJ databases">
        <title>Draft genome sequnece of Fervidicola ferrireducens strain Y170.</title>
        <authorList>
            <person name="Patel B.K."/>
        </authorList>
    </citation>
    <scope>NUCLEOTIDE SEQUENCE [LARGE SCALE GENOMIC DNA]</scope>
    <source>
        <strain evidence="2 3">Y170</strain>
    </source>
</reference>
<dbReference type="OrthoDB" id="1028168at2"/>
<evidence type="ECO:0000256" key="1">
    <source>
        <dbReference type="SAM" id="Phobius"/>
    </source>
</evidence>
<dbReference type="InterPro" id="IPR054200">
    <property type="entry name" value="DUF6905"/>
</dbReference>
<accession>A0A140L8U6</accession>
<dbReference type="AlphaFoldDB" id="A0A140L8U6"/>
<proteinExistence type="predicted"/>
<sequence length="116" mass="12587">MWTWQHVLTTVFGGLIFPLVIGLVWGKLADEYKSFGGVLAGFFIVGTIWLLNHGIGLMYEPQMSGSLPGPWSDMALAAFWGLFVADLMEGKKIDWEPVLSGILGGVLGGLLLFAMV</sequence>
<dbReference type="Pfam" id="PF21846">
    <property type="entry name" value="DUF6905"/>
    <property type="match status" value="1"/>
</dbReference>
<feature type="transmembrane region" description="Helical" evidence="1">
    <location>
        <begin position="38"/>
        <end position="59"/>
    </location>
</feature>
<gene>
    <name evidence="2" type="ORF">AN618_13470</name>
</gene>
<evidence type="ECO:0000313" key="2">
    <source>
        <dbReference type="EMBL" id="KXG76971.1"/>
    </source>
</evidence>
<keyword evidence="1" id="KW-1133">Transmembrane helix</keyword>
<feature type="transmembrane region" description="Helical" evidence="1">
    <location>
        <begin position="6"/>
        <end position="26"/>
    </location>
</feature>
<organism evidence="2 3">
    <name type="scientific">Fervidicola ferrireducens</name>
    <dbReference type="NCBI Taxonomy" id="520764"/>
    <lineage>
        <taxon>Bacteria</taxon>
        <taxon>Bacillati</taxon>
        <taxon>Bacillota</taxon>
        <taxon>Clostridia</taxon>
        <taxon>Thermosediminibacterales</taxon>
        <taxon>Thermosediminibacteraceae</taxon>
        <taxon>Fervidicola</taxon>
    </lineage>
</organism>
<name>A0A140L8U6_9FIRM</name>
<feature type="transmembrane region" description="Helical" evidence="1">
    <location>
        <begin position="95"/>
        <end position="115"/>
    </location>
</feature>
<keyword evidence="3" id="KW-1185">Reference proteome</keyword>
<dbReference type="STRING" id="520764.AN618_13470"/>
<evidence type="ECO:0000313" key="3">
    <source>
        <dbReference type="Proteomes" id="UP000070427"/>
    </source>
</evidence>
<dbReference type="Proteomes" id="UP000070427">
    <property type="component" value="Unassembled WGS sequence"/>
</dbReference>
<dbReference type="EMBL" id="LOED01000014">
    <property type="protein sequence ID" value="KXG76971.1"/>
    <property type="molecule type" value="Genomic_DNA"/>
</dbReference>
<dbReference type="RefSeq" id="WP_066353360.1">
    <property type="nucleotide sequence ID" value="NZ_LOED01000014.1"/>
</dbReference>
<keyword evidence="1" id="KW-0812">Transmembrane</keyword>
<keyword evidence="1" id="KW-0472">Membrane</keyword>
<protein>
    <submittedName>
        <fullName evidence="2">Uncharacterized protein</fullName>
    </submittedName>
</protein>
<dbReference type="InParanoid" id="A0A140L8U6"/>
<comment type="caution">
    <text evidence="2">The sequence shown here is derived from an EMBL/GenBank/DDBJ whole genome shotgun (WGS) entry which is preliminary data.</text>
</comment>